<organism evidence="2 3">
    <name type="scientific">Oculimacula yallundae</name>
    <dbReference type="NCBI Taxonomy" id="86028"/>
    <lineage>
        <taxon>Eukaryota</taxon>
        <taxon>Fungi</taxon>
        <taxon>Dikarya</taxon>
        <taxon>Ascomycota</taxon>
        <taxon>Pezizomycotina</taxon>
        <taxon>Leotiomycetes</taxon>
        <taxon>Helotiales</taxon>
        <taxon>Ploettnerulaceae</taxon>
        <taxon>Oculimacula</taxon>
    </lineage>
</organism>
<sequence>MANDFHLLCNRPPWYYTNTIDDLEARWVDRLHPRREEYPSEEEMEPFRSEYHFLIEDAQRRYPNEPYVVQWEAESQLYQWITRCIGLGPYMYTKPVPLASCQIKNGVDTIDPADEVGPSPEGFGKPSKEASGDESIDKNGSLWGSFTSTKVTKATTRTMMARPTSKISLRLCRCLVTEPASPARIRSPAIPLLMLTQL</sequence>
<dbReference type="EMBL" id="JAZHXI010000007">
    <property type="protein sequence ID" value="KAL2070000.1"/>
    <property type="molecule type" value="Genomic_DNA"/>
</dbReference>
<reference evidence="2 3" key="1">
    <citation type="journal article" date="2024" name="Commun. Biol.">
        <title>Comparative genomic analysis of thermophilic fungi reveals convergent evolutionary adaptations and gene losses.</title>
        <authorList>
            <person name="Steindorff A.S."/>
            <person name="Aguilar-Pontes M.V."/>
            <person name="Robinson A.J."/>
            <person name="Andreopoulos B."/>
            <person name="LaButti K."/>
            <person name="Kuo A."/>
            <person name="Mondo S."/>
            <person name="Riley R."/>
            <person name="Otillar R."/>
            <person name="Haridas S."/>
            <person name="Lipzen A."/>
            <person name="Grimwood J."/>
            <person name="Schmutz J."/>
            <person name="Clum A."/>
            <person name="Reid I.D."/>
            <person name="Moisan M.C."/>
            <person name="Butler G."/>
            <person name="Nguyen T.T.M."/>
            <person name="Dewar K."/>
            <person name="Conant G."/>
            <person name="Drula E."/>
            <person name="Henrissat B."/>
            <person name="Hansel C."/>
            <person name="Singer S."/>
            <person name="Hutchinson M.I."/>
            <person name="de Vries R.P."/>
            <person name="Natvig D.O."/>
            <person name="Powell A.J."/>
            <person name="Tsang A."/>
            <person name="Grigoriev I.V."/>
        </authorList>
    </citation>
    <scope>NUCLEOTIDE SEQUENCE [LARGE SCALE GENOMIC DNA]</scope>
    <source>
        <strain evidence="2 3">CBS 494.80</strain>
    </source>
</reference>
<comment type="caution">
    <text evidence="2">The sequence shown here is derived from an EMBL/GenBank/DDBJ whole genome shotgun (WGS) entry which is preliminary data.</text>
</comment>
<feature type="compositionally biased region" description="Basic and acidic residues" evidence="1">
    <location>
        <begin position="126"/>
        <end position="137"/>
    </location>
</feature>
<evidence type="ECO:0000313" key="2">
    <source>
        <dbReference type="EMBL" id="KAL2070000.1"/>
    </source>
</evidence>
<evidence type="ECO:0000256" key="1">
    <source>
        <dbReference type="SAM" id="MobiDB-lite"/>
    </source>
</evidence>
<dbReference type="Proteomes" id="UP001595075">
    <property type="component" value="Unassembled WGS sequence"/>
</dbReference>
<gene>
    <name evidence="2" type="ORF">VTL71DRAFT_14680</name>
</gene>
<proteinExistence type="predicted"/>
<protein>
    <submittedName>
        <fullName evidence="2">Uncharacterized protein</fullName>
    </submittedName>
</protein>
<accession>A0ABR4CJR7</accession>
<evidence type="ECO:0000313" key="3">
    <source>
        <dbReference type="Proteomes" id="UP001595075"/>
    </source>
</evidence>
<name>A0ABR4CJR7_9HELO</name>
<feature type="region of interest" description="Disordered" evidence="1">
    <location>
        <begin position="111"/>
        <end position="141"/>
    </location>
</feature>
<keyword evidence="3" id="KW-1185">Reference proteome</keyword>